<dbReference type="KEGG" id="zmk:HG535_0F05050"/>
<dbReference type="InterPro" id="IPR051359">
    <property type="entry name" value="CaCA_antiporter"/>
</dbReference>
<feature type="transmembrane region" description="Helical" evidence="7">
    <location>
        <begin position="441"/>
        <end position="463"/>
    </location>
</feature>
<feature type="transmembrane region" description="Helical" evidence="7">
    <location>
        <begin position="637"/>
        <end position="655"/>
    </location>
</feature>
<feature type="transmembrane region" description="Helical" evidence="7">
    <location>
        <begin position="667"/>
        <end position="684"/>
    </location>
</feature>
<keyword evidence="3" id="KW-0813">Transport</keyword>
<protein>
    <recommendedName>
        <fullName evidence="8">Sodium/calcium exchanger membrane region domain-containing protein</fullName>
    </recommendedName>
</protein>
<evidence type="ECO:0000256" key="1">
    <source>
        <dbReference type="ARBA" id="ARBA00004141"/>
    </source>
</evidence>
<feature type="domain" description="Sodium/calcium exchanger membrane region" evidence="8">
    <location>
        <begin position="525"/>
        <end position="682"/>
    </location>
</feature>
<comment type="subcellular location">
    <subcellularLocation>
        <location evidence="1">Membrane</location>
        <topology evidence="1">Multi-pass membrane protein</topology>
    </subcellularLocation>
</comment>
<comment type="similarity">
    <text evidence="2">Belongs to the Ca(2+):cation antiporter (CaCA) (TC 2.A.19) family.</text>
</comment>
<dbReference type="GO" id="GO:0006874">
    <property type="term" value="P:intracellular calcium ion homeostasis"/>
    <property type="evidence" value="ECO:0007669"/>
    <property type="project" value="TreeGrafter"/>
</dbReference>
<organism evidence="9 10">
    <name type="scientific">Zygotorulaspora mrakii</name>
    <name type="common">Zygosaccharomyces mrakii</name>
    <dbReference type="NCBI Taxonomy" id="42260"/>
    <lineage>
        <taxon>Eukaryota</taxon>
        <taxon>Fungi</taxon>
        <taxon>Dikarya</taxon>
        <taxon>Ascomycota</taxon>
        <taxon>Saccharomycotina</taxon>
        <taxon>Saccharomycetes</taxon>
        <taxon>Saccharomycetales</taxon>
        <taxon>Saccharomycetaceae</taxon>
        <taxon>Zygotorulaspora</taxon>
    </lineage>
</organism>
<dbReference type="PANTHER" id="PTHR12266">
    <property type="entry name" value="NA+/CA2+ K+ INDEPENDENT EXCHANGER"/>
    <property type="match status" value="1"/>
</dbReference>
<dbReference type="GeneID" id="59237751"/>
<sequence length="688" mass="77394">MHKHLRWAITTTFYSVQLIILYHSLNNETIWILIVEPFILIECFIALGLIASDYLTPSLSRISKDILQISDKVSGLTLLSLGNSIPDITSTYQAMSTGATSLALGELLGGIFFLMTVVLGIMAFIKPIKLRKSMILLSDNTGTQYFDINETPGVSYSRADFYQDILMFGALVLMSGLFLADGRLMFWECITMVLAYSLYTSFLILQNRTSICIEESFDNRASCRDEIESLSAIISNSGLANNDEQNILLFNNGVNRRRANIRSGIRHYLRSRYHGWVKITLSDCLEIWENEANLNRNKNDRAEENSIVSAEDQIYVESFAPPRRATSLRDVDRTDQISIIYGLALDNKKSVEERDATTNTPGFDNPQELTVPMRPKTQKSLSCDCIPNLPRYRDDESNFDSHIERTSLCSTKDEALPTWPQRLMLPQYISDEAMYLPVTEYLALLFTTPPTIVLSCLIPYLGHIKCCGKLHVLEVVRLTMAPIYLNVLFSGSVSIWTLAISGLLGGTLIYRYFTSQVRTNEHIVAVAGFLLSLSMIYLCVHIVVRMLTDWSTKLDISPSILGLTFFAWGNSMGDLVSNVIFADIGVIELALGACFGSPLLYFVFGVGINGIFLLLRQKKQMQKSIFKSHLSYVIDPSLEYTALGIVLAFLIFLIAVPFNNWRIDKRISILLLLLYAAVTIVNVLQEIK</sequence>
<keyword evidence="10" id="KW-1185">Reference proteome</keyword>
<accession>A0A7H9B661</accession>
<feature type="transmembrane region" description="Helical" evidence="7">
    <location>
        <begin position="483"/>
        <end position="510"/>
    </location>
</feature>
<feature type="transmembrane region" description="Helical" evidence="7">
    <location>
        <begin position="599"/>
        <end position="616"/>
    </location>
</feature>
<keyword evidence="5 7" id="KW-1133">Transmembrane helix</keyword>
<evidence type="ECO:0000256" key="6">
    <source>
        <dbReference type="ARBA" id="ARBA00023136"/>
    </source>
</evidence>
<dbReference type="AlphaFoldDB" id="A0A7H9B661"/>
<dbReference type="GO" id="GO:0008324">
    <property type="term" value="F:monoatomic cation transmembrane transporter activity"/>
    <property type="evidence" value="ECO:0007669"/>
    <property type="project" value="TreeGrafter"/>
</dbReference>
<proteinExistence type="inferred from homology"/>
<feature type="transmembrane region" description="Helical" evidence="7">
    <location>
        <begin position="522"/>
        <end position="544"/>
    </location>
</feature>
<keyword evidence="4 7" id="KW-0812">Transmembrane</keyword>
<feature type="domain" description="Sodium/calcium exchanger membrane region" evidence="8">
    <location>
        <begin position="38"/>
        <end position="204"/>
    </location>
</feature>
<dbReference type="Proteomes" id="UP000509704">
    <property type="component" value="Chromosome 6"/>
</dbReference>
<dbReference type="GO" id="GO:0016020">
    <property type="term" value="C:membrane"/>
    <property type="evidence" value="ECO:0007669"/>
    <property type="project" value="UniProtKB-SubCell"/>
</dbReference>
<dbReference type="PANTHER" id="PTHR12266:SF0">
    <property type="entry name" value="MITOCHONDRIAL SODIUM_CALCIUM EXCHANGER PROTEIN"/>
    <property type="match status" value="1"/>
</dbReference>
<evidence type="ECO:0000256" key="4">
    <source>
        <dbReference type="ARBA" id="ARBA00022692"/>
    </source>
</evidence>
<dbReference type="RefSeq" id="XP_037145718.1">
    <property type="nucleotide sequence ID" value="XM_037289823.1"/>
</dbReference>
<feature type="transmembrane region" description="Helical" evidence="7">
    <location>
        <begin position="7"/>
        <end position="25"/>
    </location>
</feature>
<keyword evidence="6 7" id="KW-0472">Membrane</keyword>
<evidence type="ECO:0000256" key="2">
    <source>
        <dbReference type="ARBA" id="ARBA00008170"/>
    </source>
</evidence>
<evidence type="ECO:0000313" key="9">
    <source>
        <dbReference type="EMBL" id="QLG73993.1"/>
    </source>
</evidence>
<name>A0A7H9B661_ZYGMR</name>
<dbReference type="InterPro" id="IPR004837">
    <property type="entry name" value="NaCa_Exmemb"/>
</dbReference>
<evidence type="ECO:0000313" key="10">
    <source>
        <dbReference type="Proteomes" id="UP000509704"/>
    </source>
</evidence>
<dbReference type="OrthoDB" id="407410at2759"/>
<evidence type="ECO:0000256" key="5">
    <source>
        <dbReference type="ARBA" id="ARBA00022989"/>
    </source>
</evidence>
<reference evidence="9 10" key="1">
    <citation type="submission" date="2020-07" db="EMBL/GenBank/DDBJ databases">
        <title>The yeast mating-type switching endonuclease HO is a domesticated member of an unorthodox homing genetic element family.</title>
        <authorList>
            <person name="Coughlan A.Y."/>
            <person name="Lombardi L."/>
            <person name="Braun-Galleani S."/>
            <person name="Martos A.R."/>
            <person name="Galeote V."/>
            <person name="Bigey F."/>
            <person name="Dequin S."/>
            <person name="Byrne K.P."/>
            <person name="Wolfe K.H."/>
        </authorList>
    </citation>
    <scope>NUCLEOTIDE SEQUENCE [LARGE SCALE GENOMIC DNA]</scope>
    <source>
        <strain evidence="9 10">NRRL Y-6702</strain>
    </source>
</reference>
<feature type="transmembrane region" description="Helical" evidence="7">
    <location>
        <begin position="31"/>
        <end position="55"/>
    </location>
</feature>
<feature type="transmembrane region" description="Helical" evidence="7">
    <location>
        <begin position="161"/>
        <end position="179"/>
    </location>
</feature>
<gene>
    <name evidence="9" type="ORF">HG535_0F05050</name>
</gene>
<evidence type="ECO:0000256" key="7">
    <source>
        <dbReference type="SAM" id="Phobius"/>
    </source>
</evidence>
<dbReference type="Gene3D" id="1.20.1420.30">
    <property type="entry name" value="NCX, central ion-binding region"/>
    <property type="match status" value="2"/>
</dbReference>
<dbReference type="EMBL" id="CP058609">
    <property type="protein sequence ID" value="QLG73993.1"/>
    <property type="molecule type" value="Genomic_DNA"/>
</dbReference>
<evidence type="ECO:0000259" key="8">
    <source>
        <dbReference type="Pfam" id="PF01699"/>
    </source>
</evidence>
<dbReference type="Pfam" id="PF01699">
    <property type="entry name" value="Na_Ca_ex"/>
    <property type="match status" value="2"/>
</dbReference>
<dbReference type="InterPro" id="IPR044880">
    <property type="entry name" value="NCX_ion-bd_dom_sf"/>
</dbReference>
<evidence type="ECO:0000256" key="3">
    <source>
        <dbReference type="ARBA" id="ARBA00022448"/>
    </source>
</evidence>
<feature type="transmembrane region" description="Helical" evidence="7">
    <location>
        <begin position="107"/>
        <end position="125"/>
    </location>
</feature>